<comment type="caution">
    <text evidence="1">The sequence shown here is derived from an EMBL/GenBank/DDBJ whole genome shotgun (WGS) entry which is preliminary data.</text>
</comment>
<dbReference type="Gramene" id="OMO81905">
    <property type="protein sequence ID" value="OMO81905"/>
    <property type="gene ID" value="CCACVL1_12149"/>
</dbReference>
<sequence>MKLIKAAQVDYDELCAEVRENYNPKAQNEL</sequence>
<proteinExistence type="predicted"/>
<reference evidence="1 2" key="1">
    <citation type="submission" date="2013-09" db="EMBL/GenBank/DDBJ databases">
        <title>Corchorus capsularis genome sequencing.</title>
        <authorList>
            <person name="Alam M."/>
            <person name="Haque M.S."/>
            <person name="Islam M.S."/>
            <person name="Emdad E.M."/>
            <person name="Islam M.M."/>
            <person name="Ahmed B."/>
            <person name="Halim A."/>
            <person name="Hossen Q.M.M."/>
            <person name="Hossain M.Z."/>
            <person name="Ahmed R."/>
            <person name="Khan M.M."/>
            <person name="Islam R."/>
            <person name="Rashid M.M."/>
            <person name="Khan S.A."/>
            <person name="Rahman M.S."/>
            <person name="Alam M."/>
        </authorList>
    </citation>
    <scope>NUCLEOTIDE SEQUENCE [LARGE SCALE GENOMIC DNA]</scope>
    <source>
        <strain evidence="2">cv. CVL-1</strain>
        <tissue evidence="1">Whole seedling</tissue>
    </source>
</reference>
<dbReference type="EMBL" id="AWWV01010066">
    <property type="protein sequence ID" value="OMO81905.1"/>
    <property type="molecule type" value="Genomic_DNA"/>
</dbReference>
<name>A0A1R3IH71_COCAP</name>
<organism evidence="1 2">
    <name type="scientific">Corchorus capsularis</name>
    <name type="common">Jute</name>
    <dbReference type="NCBI Taxonomy" id="210143"/>
    <lineage>
        <taxon>Eukaryota</taxon>
        <taxon>Viridiplantae</taxon>
        <taxon>Streptophyta</taxon>
        <taxon>Embryophyta</taxon>
        <taxon>Tracheophyta</taxon>
        <taxon>Spermatophyta</taxon>
        <taxon>Magnoliopsida</taxon>
        <taxon>eudicotyledons</taxon>
        <taxon>Gunneridae</taxon>
        <taxon>Pentapetalae</taxon>
        <taxon>rosids</taxon>
        <taxon>malvids</taxon>
        <taxon>Malvales</taxon>
        <taxon>Malvaceae</taxon>
        <taxon>Grewioideae</taxon>
        <taxon>Apeibeae</taxon>
        <taxon>Corchorus</taxon>
    </lineage>
</organism>
<gene>
    <name evidence="1" type="ORF">CCACVL1_12149</name>
</gene>
<protein>
    <submittedName>
        <fullName evidence="1">Uncharacterized protein</fullName>
    </submittedName>
</protein>
<accession>A0A1R3IH71</accession>
<dbReference type="Proteomes" id="UP000188268">
    <property type="component" value="Unassembled WGS sequence"/>
</dbReference>
<keyword evidence="2" id="KW-1185">Reference proteome</keyword>
<evidence type="ECO:0000313" key="1">
    <source>
        <dbReference type="EMBL" id="OMO81905.1"/>
    </source>
</evidence>
<evidence type="ECO:0000313" key="2">
    <source>
        <dbReference type="Proteomes" id="UP000188268"/>
    </source>
</evidence>
<dbReference type="AlphaFoldDB" id="A0A1R3IH71"/>